<comment type="caution">
    <text evidence="4">The sequence shown here is derived from an EMBL/GenBank/DDBJ whole genome shotgun (WGS) entry which is preliminary data.</text>
</comment>
<evidence type="ECO:0000313" key="5">
    <source>
        <dbReference type="Proteomes" id="UP000018211"/>
    </source>
</evidence>
<dbReference type="Pfam" id="PF02630">
    <property type="entry name" value="SCO1-SenC"/>
    <property type="match status" value="1"/>
</dbReference>
<gene>
    <name evidence="4" type="ORF">VIBNISOn1_270016</name>
</gene>
<protein>
    <submittedName>
        <fullName evidence="4">Cytochrome oxidase biogenesis protein Sco1/SenC/PrrC, putative copper metallochaperone</fullName>
    </submittedName>
</protein>
<comment type="similarity">
    <text evidence="1">Belongs to the SCO1/2 family.</text>
</comment>
<organism evidence="4 5">
    <name type="scientific">Vibrio nigripulchritudo SOn1</name>
    <dbReference type="NCBI Taxonomy" id="1238450"/>
    <lineage>
        <taxon>Bacteria</taxon>
        <taxon>Pseudomonadati</taxon>
        <taxon>Pseudomonadota</taxon>
        <taxon>Gammaproteobacteria</taxon>
        <taxon>Vibrionales</taxon>
        <taxon>Vibrionaceae</taxon>
        <taxon>Vibrio</taxon>
    </lineage>
</organism>
<reference evidence="4 5" key="1">
    <citation type="journal article" date="2013" name="ISME J.">
        <title>Comparative genomics of pathogenic lineages of Vibrio nigripulchritudo identifies virulence-associated traits.</title>
        <authorList>
            <person name="Goudenege D."/>
            <person name="Labreuche Y."/>
            <person name="Krin E."/>
            <person name="Ansquer D."/>
            <person name="Mangenot S."/>
            <person name="Calteau A."/>
            <person name="Medigue C."/>
            <person name="Mazel D."/>
            <person name="Polz M.F."/>
            <person name="Le Roux F."/>
        </authorList>
    </citation>
    <scope>NUCLEOTIDE SEQUENCE [LARGE SCALE GENOMIC DNA]</scope>
    <source>
        <strain evidence="4 5">SOn1</strain>
    </source>
</reference>
<feature type="binding site" evidence="2">
    <location>
        <position position="74"/>
    </location>
    <ligand>
        <name>Cu cation</name>
        <dbReference type="ChEBI" id="CHEBI:23378"/>
    </ligand>
</feature>
<keyword evidence="3" id="KW-1015">Disulfide bond</keyword>
<dbReference type="InterPro" id="IPR003782">
    <property type="entry name" value="SCO1/SenC"/>
</dbReference>
<dbReference type="FunFam" id="3.40.30.10:FF:000013">
    <property type="entry name" value="Blast:Protein SCO1 homolog, mitochondrial"/>
    <property type="match status" value="1"/>
</dbReference>
<proteinExistence type="inferred from homology"/>
<evidence type="ECO:0000256" key="3">
    <source>
        <dbReference type="PIRSR" id="PIRSR603782-2"/>
    </source>
</evidence>
<feature type="binding site" evidence="2">
    <location>
        <position position="78"/>
    </location>
    <ligand>
        <name>Cu cation</name>
        <dbReference type="ChEBI" id="CHEBI:23378"/>
    </ligand>
</feature>
<dbReference type="Proteomes" id="UP000018211">
    <property type="component" value="Unassembled WGS sequence"/>
</dbReference>
<dbReference type="SUPFAM" id="SSF52833">
    <property type="entry name" value="Thioredoxin-like"/>
    <property type="match status" value="1"/>
</dbReference>
<keyword evidence="2" id="KW-0186">Copper</keyword>
<dbReference type="CDD" id="cd02968">
    <property type="entry name" value="SCO"/>
    <property type="match status" value="1"/>
</dbReference>
<evidence type="ECO:0000256" key="1">
    <source>
        <dbReference type="ARBA" id="ARBA00010996"/>
    </source>
</evidence>
<dbReference type="EMBL" id="CAOF01000117">
    <property type="protein sequence ID" value="CCO47190.1"/>
    <property type="molecule type" value="Genomic_DNA"/>
</dbReference>
<keyword evidence="2" id="KW-0479">Metal-binding</keyword>
<dbReference type="PANTHER" id="PTHR12151:SF25">
    <property type="entry name" value="LINALOOL DEHYDRATASE_ISOMERASE DOMAIN-CONTAINING PROTEIN"/>
    <property type="match status" value="1"/>
</dbReference>
<evidence type="ECO:0000313" key="4">
    <source>
        <dbReference type="EMBL" id="CCO47190.1"/>
    </source>
</evidence>
<dbReference type="InterPro" id="IPR036249">
    <property type="entry name" value="Thioredoxin-like_sf"/>
</dbReference>
<dbReference type="RefSeq" id="WP_022612081.1">
    <property type="nucleotide sequence ID" value="NZ_LK391965.1"/>
</dbReference>
<dbReference type="Gene3D" id="3.40.30.10">
    <property type="entry name" value="Glutaredoxin"/>
    <property type="match status" value="1"/>
</dbReference>
<sequence length="210" mass="23405">MSRNPVKLVLALGVLALAGLLALYVDNSTIPIGEKPRQFKDLGGQFQLDSATGVINSEEFKNNVVVMYFGFLNCAEVCPSSMGVMSASFKYLPEDVYNKTQGFFVSVDPKRDDLDSLHEFAQHFDKRILGLTGTEEEIKTMTNQYGVYFDLVDMESSELAYTVDHASRFYVIDPSGQLIDSMSHSTTPIELAARIERAWEEYNSKKGDAS</sequence>
<dbReference type="AlphaFoldDB" id="A0AAV2VR28"/>
<dbReference type="PANTHER" id="PTHR12151">
    <property type="entry name" value="ELECTRON TRANSPORT PROTIN SCO1/SENC FAMILY MEMBER"/>
    <property type="match status" value="1"/>
</dbReference>
<dbReference type="GO" id="GO:0046872">
    <property type="term" value="F:metal ion binding"/>
    <property type="evidence" value="ECO:0007669"/>
    <property type="project" value="UniProtKB-KW"/>
</dbReference>
<evidence type="ECO:0000256" key="2">
    <source>
        <dbReference type="PIRSR" id="PIRSR603782-1"/>
    </source>
</evidence>
<feature type="disulfide bond" description="Redox-active" evidence="3">
    <location>
        <begin position="74"/>
        <end position="78"/>
    </location>
</feature>
<name>A0AAV2VR28_9VIBR</name>
<feature type="binding site" evidence="2">
    <location>
        <position position="165"/>
    </location>
    <ligand>
        <name>Cu cation</name>
        <dbReference type="ChEBI" id="CHEBI:23378"/>
    </ligand>
</feature>
<accession>A0AAV2VR28</accession>